<evidence type="ECO:0000313" key="2">
    <source>
        <dbReference type="EMBL" id="GJT87048.1"/>
    </source>
</evidence>
<keyword evidence="3" id="KW-1185">Reference proteome</keyword>
<evidence type="ECO:0000256" key="1">
    <source>
        <dbReference type="SAM" id="MobiDB-lite"/>
    </source>
</evidence>
<feature type="region of interest" description="Disordered" evidence="1">
    <location>
        <begin position="95"/>
        <end position="114"/>
    </location>
</feature>
<reference evidence="2" key="2">
    <citation type="submission" date="2022-01" db="EMBL/GenBank/DDBJ databases">
        <authorList>
            <person name="Yamashiro T."/>
            <person name="Shiraishi A."/>
            <person name="Satake H."/>
            <person name="Nakayama K."/>
        </authorList>
    </citation>
    <scope>NUCLEOTIDE SEQUENCE</scope>
</reference>
<organism evidence="2 3">
    <name type="scientific">Tanacetum coccineum</name>
    <dbReference type="NCBI Taxonomy" id="301880"/>
    <lineage>
        <taxon>Eukaryota</taxon>
        <taxon>Viridiplantae</taxon>
        <taxon>Streptophyta</taxon>
        <taxon>Embryophyta</taxon>
        <taxon>Tracheophyta</taxon>
        <taxon>Spermatophyta</taxon>
        <taxon>Magnoliopsida</taxon>
        <taxon>eudicotyledons</taxon>
        <taxon>Gunneridae</taxon>
        <taxon>Pentapetalae</taxon>
        <taxon>asterids</taxon>
        <taxon>campanulids</taxon>
        <taxon>Asterales</taxon>
        <taxon>Asteraceae</taxon>
        <taxon>Asteroideae</taxon>
        <taxon>Anthemideae</taxon>
        <taxon>Anthemidinae</taxon>
        <taxon>Tanacetum</taxon>
    </lineage>
</organism>
<dbReference type="EMBL" id="BQNB010019603">
    <property type="protein sequence ID" value="GJT87048.1"/>
    <property type="molecule type" value="Genomic_DNA"/>
</dbReference>
<dbReference type="Proteomes" id="UP001151760">
    <property type="component" value="Unassembled WGS sequence"/>
</dbReference>
<evidence type="ECO:0000313" key="3">
    <source>
        <dbReference type="Proteomes" id="UP001151760"/>
    </source>
</evidence>
<comment type="caution">
    <text evidence="2">The sequence shown here is derived from an EMBL/GenBank/DDBJ whole genome shotgun (WGS) entry which is preliminary data.</text>
</comment>
<gene>
    <name evidence="2" type="ORF">Tco_1068765</name>
</gene>
<sequence>MTSLGMKYNRLKVIPGDIGITPTLLAPEHALSLTSGRKRKAQELEPEVLMRWHLEEIHMTWAHFRKKRTTLQLYTKVEEEKATQRLETASQFLATASGRSSNDVKNLATASRLN</sequence>
<protein>
    <submittedName>
        <fullName evidence="2">Uncharacterized protein</fullName>
    </submittedName>
</protein>
<proteinExistence type="predicted"/>
<name>A0ABQ5HGM5_9ASTR</name>
<reference evidence="2" key="1">
    <citation type="journal article" date="2022" name="Int. J. Mol. Sci.">
        <title>Draft Genome of Tanacetum Coccineum: Genomic Comparison of Closely Related Tanacetum-Family Plants.</title>
        <authorList>
            <person name="Yamashiro T."/>
            <person name="Shiraishi A."/>
            <person name="Nakayama K."/>
            <person name="Satake H."/>
        </authorList>
    </citation>
    <scope>NUCLEOTIDE SEQUENCE</scope>
</reference>
<accession>A0ABQ5HGM5</accession>